<dbReference type="AlphaFoldDB" id="A0A178LHF9"/>
<name>A0A178LHF9_MYCIR</name>
<dbReference type="Proteomes" id="UP000078396">
    <property type="component" value="Unassembled WGS sequence"/>
</dbReference>
<comment type="caution">
    <text evidence="5">The sequence shown here is derived from an EMBL/GenBank/DDBJ whole genome shotgun (WGS) entry which is preliminary data.</text>
</comment>
<dbReference type="PANTHER" id="PTHR43537">
    <property type="entry name" value="TRANSCRIPTIONAL REGULATOR, GNTR FAMILY"/>
    <property type="match status" value="1"/>
</dbReference>
<dbReference type="Gene3D" id="1.10.10.10">
    <property type="entry name" value="Winged helix-like DNA-binding domain superfamily/Winged helix DNA-binding domain"/>
    <property type="match status" value="1"/>
</dbReference>
<gene>
    <name evidence="5" type="ORF">A4X20_09895</name>
</gene>
<dbReference type="SUPFAM" id="SSF48008">
    <property type="entry name" value="GntR ligand-binding domain-like"/>
    <property type="match status" value="1"/>
</dbReference>
<dbReference type="SMART" id="SM00895">
    <property type="entry name" value="FCD"/>
    <property type="match status" value="1"/>
</dbReference>
<proteinExistence type="predicted"/>
<dbReference type="InterPro" id="IPR036388">
    <property type="entry name" value="WH-like_DNA-bd_sf"/>
</dbReference>
<dbReference type="EMBL" id="LWCS01000065">
    <property type="protein sequence ID" value="OAN30164.1"/>
    <property type="molecule type" value="Genomic_DNA"/>
</dbReference>
<dbReference type="GO" id="GO:0003677">
    <property type="term" value="F:DNA binding"/>
    <property type="evidence" value="ECO:0007669"/>
    <property type="project" value="UniProtKB-KW"/>
</dbReference>
<dbReference type="InterPro" id="IPR011711">
    <property type="entry name" value="GntR_C"/>
</dbReference>
<dbReference type="SMART" id="SM00345">
    <property type="entry name" value="HTH_GNTR"/>
    <property type="match status" value="1"/>
</dbReference>
<evidence type="ECO:0000256" key="3">
    <source>
        <dbReference type="ARBA" id="ARBA00023163"/>
    </source>
</evidence>
<dbReference type="InterPro" id="IPR008920">
    <property type="entry name" value="TF_FadR/GntR_C"/>
</dbReference>
<organism evidence="5 6">
    <name type="scientific">Mycolicibacterium iranicum</name>
    <name type="common">Mycobacterium iranicum</name>
    <dbReference type="NCBI Taxonomy" id="912594"/>
    <lineage>
        <taxon>Bacteria</taxon>
        <taxon>Bacillati</taxon>
        <taxon>Actinomycetota</taxon>
        <taxon>Actinomycetes</taxon>
        <taxon>Mycobacteriales</taxon>
        <taxon>Mycobacteriaceae</taxon>
        <taxon>Mycolicibacterium</taxon>
    </lineage>
</organism>
<keyword evidence="2" id="KW-0238">DNA-binding</keyword>
<dbReference type="SUPFAM" id="SSF46785">
    <property type="entry name" value="Winged helix' DNA-binding domain"/>
    <property type="match status" value="1"/>
</dbReference>
<sequence length="235" mass="25669">MGPVHGFAEALRALENSRPRVVLSSSSDRAADVIREHIAAGLFRPGARLPEEPIAESLGISRNTLREALSQLIGERLLERIPNRGVFVRTPSVDDLRDIYRARRVIEPGCLRLMPADADISDVVAAVAQGRAALDANDGDAVASANQQFHRSVVALAGSPRLDMEMSRLLAEMRLVFFRAGPAEDFHRPYVERNEEIVTALAEGRGRAAAANLLDRYLVTAEQHLLSTYPQTGQG</sequence>
<keyword evidence="1" id="KW-0805">Transcription regulation</keyword>
<evidence type="ECO:0000256" key="2">
    <source>
        <dbReference type="ARBA" id="ARBA00023125"/>
    </source>
</evidence>
<dbReference type="InterPro" id="IPR036390">
    <property type="entry name" value="WH_DNA-bd_sf"/>
</dbReference>
<accession>A0A178LHF9</accession>
<evidence type="ECO:0000313" key="6">
    <source>
        <dbReference type="Proteomes" id="UP000078396"/>
    </source>
</evidence>
<dbReference type="OrthoDB" id="5243844at2"/>
<evidence type="ECO:0000313" key="5">
    <source>
        <dbReference type="EMBL" id="OAN30164.1"/>
    </source>
</evidence>
<dbReference type="RefSeq" id="WP_064284840.1">
    <property type="nucleotide sequence ID" value="NZ_LWCS01000065.1"/>
</dbReference>
<reference evidence="5 6" key="1">
    <citation type="submission" date="2016-04" db="EMBL/GenBank/DDBJ databases">
        <title>Draft Genome Sequences of Staphylococcus capitis Strain H36, S. capitis Strain H65, S. cohnii Strain H62, S. hominis Strain H69, Mycobacterium iranicum Strain H39, Plantibacter sp. Strain H53, Pseudomonas oryzihabitans Strain H72, and Microbacterium sp. Strain H83, isolated from residential settings.</title>
        <authorList>
            <person name="Lymperopoulou D."/>
            <person name="Adams R.I."/>
            <person name="Lindow S."/>
            <person name="Coil D.A."/>
            <person name="Jospin G."/>
            <person name="Eisen J.A."/>
        </authorList>
    </citation>
    <scope>NUCLEOTIDE SEQUENCE [LARGE SCALE GENOMIC DNA]</scope>
    <source>
        <strain evidence="5 6">H39</strain>
    </source>
</reference>
<dbReference type="PROSITE" id="PS50949">
    <property type="entry name" value="HTH_GNTR"/>
    <property type="match status" value="1"/>
</dbReference>
<feature type="domain" description="HTH gntR-type" evidence="4">
    <location>
        <begin position="24"/>
        <end position="91"/>
    </location>
</feature>
<evidence type="ECO:0000259" key="4">
    <source>
        <dbReference type="PROSITE" id="PS50949"/>
    </source>
</evidence>
<dbReference type="Pfam" id="PF00392">
    <property type="entry name" value="GntR"/>
    <property type="match status" value="1"/>
</dbReference>
<dbReference type="Gene3D" id="1.20.120.530">
    <property type="entry name" value="GntR ligand-binding domain-like"/>
    <property type="match status" value="1"/>
</dbReference>
<dbReference type="CDD" id="cd07377">
    <property type="entry name" value="WHTH_GntR"/>
    <property type="match status" value="1"/>
</dbReference>
<evidence type="ECO:0000256" key="1">
    <source>
        <dbReference type="ARBA" id="ARBA00023015"/>
    </source>
</evidence>
<keyword evidence="3" id="KW-0804">Transcription</keyword>
<dbReference type="Pfam" id="PF07729">
    <property type="entry name" value="FCD"/>
    <property type="match status" value="1"/>
</dbReference>
<protein>
    <recommendedName>
        <fullName evidence="4">HTH gntR-type domain-containing protein</fullName>
    </recommendedName>
</protein>
<dbReference type="InterPro" id="IPR000524">
    <property type="entry name" value="Tscrpt_reg_HTH_GntR"/>
</dbReference>
<dbReference type="GO" id="GO:0003700">
    <property type="term" value="F:DNA-binding transcription factor activity"/>
    <property type="evidence" value="ECO:0007669"/>
    <property type="project" value="InterPro"/>
</dbReference>
<dbReference type="PANTHER" id="PTHR43537:SF45">
    <property type="entry name" value="GNTR FAMILY REGULATORY PROTEIN"/>
    <property type="match status" value="1"/>
</dbReference>